<dbReference type="Proteomes" id="UP000184375">
    <property type="component" value="Unassembled WGS sequence"/>
</dbReference>
<sequence length="76" mass="9227">MVSAVFPEKTDLIRELNEQEPSFLELISTIIYLMEMGYNREEIQEKIRNLKPHLFDRYDEAMNFIEKLERKYKKIG</sequence>
<accession>A0A1M7MGW9</accession>
<keyword evidence="2" id="KW-1185">Reference proteome</keyword>
<proteinExistence type="predicted"/>
<dbReference type="EMBL" id="FRCR01000022">
    <property type="protein sequence ID" value="SHM90135.1"/>
    <property type="molecule type" value="Genomic_DNA"/>
</dbReference>
<dbReference type="OrthoDB" id="5507947at2"/>
<dbReference type="AlphaFoldDB" id="A0A1M7MGW9"/>
<organism evidence="1 2">
    <name type="scientific">Caldanaerovirga acetigignens</name>
    <dbReference type="NCBI Taxonomy" id="447595"/>
    <lineage>
        <taxon>Bacteria</taxon>
        <taxon>Bacillati</taxon>
        <taxon>Bacillota</taxon>
        <taxon>Clostridia</taxon>
        <taxon>Thermosediminibacterales</taxon>
        <taxon>Thermosediminibacteraceae</taxon>
        <taxon>Caldanaerovirga</taxon>
    </lineage>
</organism>
<dbReference type="STRING" id="447595.SAMN05660826_02289"/>
<dbReference type="RefSeq" id="WP_073258558.1">
    <property type="nucleotide sequence ID" value="NZ_FRCR01000022.1"/>
</dbReference>
<evidence type="ECO:0000313" key="2">
    <source>
        <dbReference type="Proteomes" id="UP000184375"/>
    </source>
</evidence>
<gene>
    <name evidence="1" type="ORF">SAMN05660826_02289</name>
</gene>
<reference evidence="2" key="1">
    <citation type="submission" date="2016-11" db="EMBL/GenBank/DDBJ databases">
        <authorList>
            <person name="Varghese N."/>
            <person name="Submissions S."/>
        </authorList>
    </citation>
    <scope>NUCLEOTIDE SEQUENCE [LARGE SCALE GENOMIC DNA]</scope>
    <source>
        <strain evidence="2">DSM 18802</strain>
    </source>
</reference>
<evidence type="ECO:0000313" key="1">
    <source>
        <dbReference type="EMBL" id="SHM90135.1"/>
    </source>
</evidence>
<name>A0A1M7MGW9_9FIRM</name>
<protein>
    <submittedName>
        <fullName evidence="1">Uncharacterized protein</fullName>
    </submittedName>
</protein>